<dbReference type="CDD" id="cd00814">
    <property type="entry name" value="MetRS_core"/>
    <property type="match status" value="1"/>
</dbReference>
<evidence type="ECO:0000313" key="13">
    <source>
        <dbReference type="Proteomes" id="UP000010466"/>
    </source>
</evidence>
<dbReference type="EMBL" id="HF559394">
    <property type="protein sequence ID" value="CCP24084.1"/>
    <property type="molecule type" value="Genomic_DNA"/>
</dbReference>
<keyword evidence="4 10" id="KW-0436">Ligase</keyword>
<dbReference type="InterPro" id="IPR033911">
    <property type="entry name" value="MetRS_core"/>
</dbReference>
<dbReference type="InterPro" id="IPR015413">
    <property type="entry name" value="Methionyl/Leucyl_tRNA_Synth"/>
</dbReference>
<evidence type="ECO:0000256" key="7">
    <source>
        <dbReference type="ARBA" id="ARBA00022917"/>
    </source>
</evidence>
<dbReference type="EC" id="6.1.1.10" evidence="2"/>
<name>L0RUL3_MYCC1</name>
<dbReference type="GO" id="GO:0005524">
    <property type="term" value="F:ATP binding"/>
    <property type="evidence" value="ECO:0007669"/>
    <property type="project" value="UniProtKB-KW"/>
</dbReference>
<evidence type="ECO:0000313" key="12">
    <source>
        <dbReference type="EMBL" id="CCP24084.1"/>
    </source>
</evidence>
<dbReference type="InterPro" id="IPR014729">
    <property type="entry name" value="Rossmann-like_a/b/a_fold"/>
</dbReference>
<evidence type="ECO:0000256" key="1">
    <source>
        <dbReference type="ARBA" id="ARBA00003314"/>
    </source>
</evidence>
<keyword evidence="13" id="KW-1185">Reference proteome</keyword>
<protein>
    <recommendedName>
        <fullName evidence="3">Methionine--tRNA ligase</fullName>
        <ecNumber evidence="2">6.1.1.10</ecNumber>
    </recommendedName>
    <alternativeName>
        <fullName evidence="9">Methionyl-tRNA synthetase</fullName>
    </alternativeName>
</protein>
<dbReference type="GO" id="GO:0006431">
    <property type="term" value="P:methionyl-tRNA aminoacylation"/>
    <property type="evidence" value="ECO:0007669"/>
    <property type="project" value="InterPro"/>
</dbReference>
<dbReference type="STRING" id="1246955.MCYN_0352"/>
<dbReference type="Gene3D" id="3.40.50.620">
    <property type="entry name" value="HUPs"/>
    <property type="match status" value="1"/>
</dbReference>
<proteinExistence type="inferred from homology"/>
<evidence type="ECO:0000256" key="2">
    <source>
        <dbReference type="ARBA" id="ARBA00012838"/>
    </source>
</evidence>
<evidence type="ECO:0000256" key="9">
    <source>
        <dbReference type="ARBA" id="ARBA00030904"/>
    </source>
</evidence>
<organism evidence="12 13">
    <name type="scientific">Mycoplasmopsis cynos (strain C142)</name>
    <name type="common">Mycoplasma cynos</name>
    <dbReference type="NCBI Taxonomy" id="1246955"/>
    <lineage>
        <taxon>Bacteria</taxon>
        <taxon>Bacillati</taxon>
        <taxon>Mycoplasmatota</taxon>
        <taxon>Mycoplasmoidales</taxon>
        <taxon>Metamycoplasmataceae</taxon>
        <taxon>Mycoplasmopsis</taxon>
    </lineage>
</organism>
<dbReference type="eggNOG" id="COG0143">
    <property type="taxonomic scope" value="Bacteria"/>
</dbReference>
<keyword evidence="8 10" id="KW-0030">Aminoacyl-tRNA synthetase</keyword>
<dbReference type="GO" id="GO:0004825">
    <property type="term" value="F:methionine-tRNA ligase activity"/>
    <property type="evidence" value="ECO:0007669"/>
    <property type="project" value="UniProtKB-EC"/>
</dbReference>
<dbReference type="SUPFAM" id="SSF47323">
    <property type="entry name" value="Anticodon-binding domain of a subclass of class I aminoacyl-tRNA synthetases"/>
    <property type="match status" value="1"/>
</dbReference>
<dbReference type="InterPro" id="IPR014758">
    <property type="entry name" value="Met-tRNA_synth"/>
</dbReference>
<dbReference type="PATRIC" id="fig|1246955.3.peg.321"/>
<evidence type="ECO:0000256" key="10">
    <source>
        <dbReference type="RuleBase" id="RU363039"/>
    </source>
</evidence>
<accession>L0RUL3</accession>
<dbReference type="PRINTS" id="PR01041">
    <property type="entry name" value="TRNASYNTHMET"/>
</dbReference>
<evidence type="ECO:0000256" key="5">
    <source>
        <dbReference type="ARBA" id="ARBA00022741"/>
    </source>
</evidence>
<dbReference type="Gene3D" id="2.170.220.10">
    <property type="match status" value="1"/>
</dbReference>
<evidence type="ECO:0000256" key="3">
    <source>
        <dbReference type="ARBA" id="ARBA00018753"/>
    </source>
</evidence>
<evidence type="ECO:0000259" key="11">
    <source>
        <dbReference type="Pfam" id="PF09334"/>
    </source>
</evidence>
<comment type="function">
    <text evidence="1">Is required not only for elongation of protein synthesis but also for the initiation of all mRNA translation through initiator tRNA(fMet) aminoacylation.</text>
</comment>
<dbReference type="PANTHER" id="PTHR43326">
    <property type="entry name" value="METHIONYL-TRNA SYNTHETASE"/>
    <property type="match status" value="1"/>
</dbReference>
<dbReference type="PANTHER" id="PTHR43326:SF1">
    <property type="entry name" value="METHIONINE--TRNA LIGASE, MITOCHONDRIAL"/>
    <property type="match status" value="1"/>
</dbReference>
<gene>
    <name evidence="12" type="primary">MCYN0352</name>
    <name evidence="12" type="ordered locus">MCYN_0352</name>
</gene>
<sequence>MIMKKRFYITTPIYYASGNLHIGHLYTTTLAWVIANFKRLSGYEVKMLTGSDEHGLKIQQKAKEKNVSPQELVDELSKKFIKMWEDFDISYDIFQRTSYLDHKQKVQNIFSYFYKKGFIYKDKYQGLYSVSDEEFLTETQAIKKDGKLCHPVSFKELTTVYEESYFFDMKAFVPWLVQYIDYHPNWLMPVKTKNELLSNFINIGLENLSVTRINIDWGIRVLEDTKHTLYVWLDALCNYITALGYDVDDPNSPEFLKFWQDENVEKVHLVGKEITRFHMIYWPIFLKALNISLPTRIQSHGWILDQYGRKMSKSLNNVVDPYDLLQKYHPEMIKYYLATQINFGDDGIFDENRFVNVINSDLINNFGNLISRTLKMKYLSFGSMSLKYYKTEYLEDIELENNIDKHFKTYFNYFNEYQVDKALKEIISLSDSLNKYIDVVKPWTLKENLSRLEEILIRLLNGIYTIATCLQVVLPKKMEEVKNALGMNDLSFDLVLDFNKFNETTQKEKFMLFERINVKK</sequence>
<dbReference type="Proteomes" id="UP000010466">
    <property type="component" value="Chromosome"/>
</dbReference>
<evidence type="ECO:0000256" key="4">
    <source>
        <dbReference type="ARBA" id="ARBA00022598"/>
    </source>
</evidence>
<evidence type="ECO:0000256" key="8">
    <source>
        <dbReference type="ARBA" id="ARBA00023146"/>
    </source>
</evidence>
<dbReference type="Gene3D" id="1.10.730.10">
    <property type="entry name" value="Isoleucyl-tRNA Synthetase, Domain 1"/>
    <property type="match status" value="1"/>
</dbReference>
<dbReference type="AlphaFoldDB" id="L0RUL3"/>
<keyword evidence="7 10" id="KW-0648">Protein biosynthesis</keyword>
<dbReference type="InterPro" id="IPR041872">
    <property type="entry name" value="Anticodon_Met"/>
</dbReference>
<reference evidence="13" key="1">
    <citation type="journal article" date="2013" name="Genome Announc.">
        <title>Complete genome sequence of Mycoplasma cynos strain C142.</title>
        <authorList>
            <person name="Walker C.A."/>
            <person name="Mannering S.A."/>
            <person name="Shields S."/>
            <person name="Blake D.P."/>
            <person name="Brownlie J."/>
        </authorList>
    </citation>
    <scope>NUCLEOTIDE SEQUENCE [LARGE SCALE GENOMIC DNA]</scope>
    <source>
        <strain evidence="13">C142</strain>
    </source>
</reference>
<dbReference type="NCBIfam" id="TIGR00398">
    <property type="entry name" value="metG"/>
    <property type="match status" value="1"/>
</dbReference>
<comment type="similarity">
    <text evidence="10">Belongs to the class-I aminoacyl-tRNA synthetase family.</text>
</comment>
<keyword evidence="6 10" id="KW-0067">ATP-binding</keyword>
<dbReference type="InterPro" id="IPR009080">
    <property type="entry name" value="tRNAsynth_Ia_anticodon-bd"/>
</dbReference>
<dbReference type="SUPFAM" id="SSF52374">
    <property type="entry name" value="Nucleotidylyl transferase"/>
    <property type="match status" value="1"/>
</dbReference>
<dbReference type="CDD" id="cd07957">
    <property type="entry name" value="Anticodon_Ia_Met"/>
    <property type="match status" value="1"/>
</dbReference>
<feature type="domain" description="Methionyl/Leucyl tRNA synthetase" evidence="11">
    <location>
        <begin position="8"/>
        <end position="374"/>
    </location>
</feature>
<dbReference type="KEGG" id="mcy:MCYN_0352"/>
<dbReference type="Pfam" id="PF09334">
    <property type="entry name" value="tRNA-synt_1g"/>
    <property type="match status" value="1"/>
</dbReference>
<dbReference type="HOGENOM" id="CLU_009710_9_2_14"/>
<evidence type="ECO:0000256" key="6">
    <source>
        <dbReference type="ARBA" id="ARBA00022840"/>
    </source>
</evidence>
<dbReference type="InterPro" id="IPR023457">
    <property type="entry name" value="Met-tRNA_synth_2"/>
</dbReference>
<keyword evidence="5 10" id="KW-0547">Nucleotide-binding</keyword>